<protein>
    <submittedName>
        <fullName evidence="3">Uncharacterized protein</fullName>
    </submittedName>
</protein>
<proteinExistence type="predicted"/>
<accession>A0A7C0WU74</accession>
<dbReference type="Proteomes" id="UP000886355">
    <property type="component" value="Unassembled WGS sequence"/>
</dbReference>
<evidence type="ECO:0000256" key="2">
    <source>
        <dbReference type="SAM" id="SignalP"/>
    </source>
</evidence>
<feature type="chain" id="PRO_5028092749" evidence="2">
    <location>
        <begin position="22"/>
        <end position="550"/>
    </location>
</feature>
<feature type="non-terminal residue" evidence="3">
    <location>
        <position position="550"/>
    </location>
</feature>
<dbReference type="AlphaFoldDB" id="A0A7C0WU74"/>
<evidence type="ECO:0000313" key="3">
    <source>
        <dbReference type="EMBL" id="HDL89490.1"/>
    </source>
</evidence>
<comment type="caution">
    <text evidence="3">The sequence shown here is derived from an EMBL/GenBank/DDBJ whole genome shotgun (WGS) entry which is preliminary data.</text>
</comment>
<evidence type="ECO:0000256" key="1">
    <source>
        <dbReference type="SAM" id="MobiDB-lite"/>
    </source>
</evidence>
<name>A0A7C0WU74_9BACT</name>
<feature type="signal peptide" evidence="2">
    <location>
        <begin position="1"/>
        <end position="21"/>
    </location>
</feature>
<keyword evidence="2" id="KW-0732">Signal</keyword>
<sequence length="550" mass="58898">MKRSVGIVVLLLLILPAIASAQTIVRDIPDCVTLGEEFQVRFSVSDAEVAGGFVEQIPNGFAVTDTGSSDPDSIEVEYDPTNNTVTVGWAFAGSNFEVWYNVTAPSTAGSYTFSAVNSVMLDTSGNEIQVPIQDSVLQVADTCAPPVTTTPTPTTPTPTTPTPTLNDGPIQVPELNIDMVKLSDDEISVGEELEIDAVWNKLEDSTRRIVVIKWTDYQEVDGNIGKLLDNAETYWTLSEDAGDATYTFSPEEPGYYYVVVYGSAPNVATTINDDLVFRAKAAVAGKPSVSINVDKSKVAIGDYVKVEASMSTDVPVSVVKVFVTGSGYFLNETGYGGTSYMLCYAVGGEWYNVEDACGKDEWWVKISNVPEGTYVAKIDVGEGPTRAEATEVFSIVKPAIESLDVPSTHVKGTDLVIEGTTNLAKSGEESDNATIAPEVENWAYLTIEDLSGNVIVSPAVTNAAKSYIDEGGKFRFKIDNFGTTGVGGALDTGYYKVTISITSGILTDDETAVMEIVKPEISRTADKTTATRGDTVEFTIDTNLKVNNPV</sequence>
<reference evidence="3" key="1">
    <citation type="journal article" date="2020" name="mSystems">
        <title>Genome- and Community-Level Interaction Insights into Carbon Utilization and Element Cycling Functions of Hydrothermarchaeota in Hydrothermal Sediment.</title>
        <authorList>
            <person name="Zhou Z."/>
            <person name="Liu Y."/>
            <person name="Xu W."/>
            <person name="Pan J."/>
            <person name="Luo Z.H."/>
            <person name="Li M."/>
        </authorList>
    </citation>
    <scope>NUCLEOTIDE SEQUENCE [LARGE SCALE GENOMIC DNA]</scope>
    <source>
        <strain evidence="3">HyVt-19</strain>
    </source>
</reference>
<organism evidence="3">
    <name type="scientific">Thermodesulforhabdus norvegica</name>
    <dbReference type="NCBI Taxonomy" id="39841"/>
    <lineage>
        <taxon>Bacteria</taxon>
        <taxon>Pseudomonadati</taxon>
        <taxon>Thermodesulfobacteriota</taxon>
        <taxon>Syntrophobacteria</taxon>
        <taxon>Syntrophobacterales</taxon>
        <taxon>Thermodesulforhabdaceae</taxon>
        <taxon>Thermodesulforhabdus</taxon>
    </lineage>
</organism>
<gene>
    <name evidence="3" type="ORF">ENG14_01130</name>
</gene>
<dbReference type="EMBL" id="DQZW01000054">
    <property type="protein sequence ID" value="HDL89490.1"/>
    <property type="molecule type" value="Genomic_DNA"/>
</dbReference>
<feature type="region of interest" description="Disordered" evidence="1">
    <location>
        <begin position="146"/>
        <end position="169"/>
    </location>
</feature>